<organism evidence="1">
    <name type="scientific">Anguilla anguilla</name>
    <name type="common">European freshwater eel</name>
    <name type="synonym">Muraena anguilla</name>
    <dbReference type="NCBI Taxonomy" id="7936"/>
    <lineage>
        <taxon>Eukaryota</taxon>
        <taxon>Metazoa</taxon>
        <taxon>Chordata</taxon>
        <taxon>Craniata</taxon>
        <taxon>Vertebrata</taxon>
        <taxon>Euteleostomi</taxon>
        <taxon>Actinopterygii</taxon>
        <taxon>Neopterygii</taxon>
        <taxon>Teleostei</taxon>
        <taxon>Anguilliformes</taxon>
        <taxon>Anguillidae</taxon>
        <taxon>Anguilla</taxon>
    </lineage>
</organism>
<reference evidence="1" key="1">
    <citation type="submission" date="2014-11" db="EMBL/GenBank/DDBJ databases">
        <authorList>
            <person name="Amaro Gonzalez C."/>
        </authorList>
    </citation>
    <scope>NUCLEOTIDE SEQUENCE</scope>
</reference>
<dbReference type="EMBL" id="GBXM01009943">
    <property type="protein sequence ID" value="JAH98634.1"/>
    <property type="molecule type" value="Transcribed_RNA"/>
</dbReference>
<dbReference type="AlphaFoldDB" id="A0A0E9X7N6"/>
<name>A0A0E9X7N6_ANGAN</name>
<reference evidence="1" key="2">
    <citation type="journal article" date="2015" name="Fish Shellfish Immunol.">
        <title>Early steps in the European eel (Anguilla anguilla)-Vibrio vulnificus interaction in the gills: Role of the RtxA13 toxin.</title>
        <authorList>
            <person name="Callol A."/>
            <person name="Pajuelo D."/>
            <person name="Ebbesson L."/>
            <person name="Teles M."/>
            <person name="MacKenzie S."/>
            <person name="Amaro C."/>
        </authorList>
    </citation>
    <scope>NUCLEOTIDE SEQUENCE</scope>
</reference>
<proteinExistence type="predicted"/>
<protein>
    <submittedName>
        <fullName evidence="1">Uncharacterized protein</fullName>
    </submittedName>
</protein>
<evidence type="ECO:0000313" key="1">
    <source>
        <dbReference type="EMBL" id="JAH98634.1"/>
    </source>
</evidence>
<accession>A0A0E9X7N6</accession>
<sequence>MYYGGKRATKCFKNVGIIKIHTRARTHTHTHTPTPTPGH</sequence>